<accession>A0A1M4W964</accession>
<feature type="compositionally biased region" description="Low complexity" evidence="1">
    <location>
        <begin position="72"/>
        <end position="111"/>
    </location>
</feature>
<keyword evidence="2" id="KW-1133">Transmembrane helix</keyword>
<gene>
    <name evidence="3" type="ORF">SAMN02745206_00811</name>
</gene>
<evidence type="ECO:0000256" key="2">
    <source>
        <dbReference type="SAM" id="Phobius"/>
    </source>
</evidence>
<dbReference type="OrthoDB" id="5415158at2"/>
<name>A0A1M4W964_9BACT</name>
<keyword evidence="2" id="KW-0472">Membrane</keyword>
<feature type="compositionally biased region" description="Polar residues" evidence="1">
    <location>
        <begin position="50"/>
        <end position="59"/>
    </location>
</feature>
<feature type="region of interest" description="Disordered" evidence="1">
    <location>
        <begin position="50"/>
        <end position="114"/>
    </location>
</feature>
<evidence type="ECO:0000256" key="1">
    <source>
        <dbReference type="SAM" id="MobiDB-lite"/>
    </source>
</evidence>
<sequence length="347" mass="38502">MRQGPENRPDHVHNRRKLLWIALLLLLLIAGLGYYWYWIRPGSSGITISTPKEAPSQSAAVPEEGQAERAASEPSGSPPSAAISAGQEQASAVADSSRSSTPSTPPAGSYPHVSAGLGQEERKEAFGLHESVDHVVQAREPFQVQGEQWTIDKIRQRLGPSAPEEIRHGESEPILHSVQERPVGRFVKRSIGTSLPPGSEAAPSYYGVRLVRPGENLWNIHYQILREYFARRGVHLSPWADEPAADGRSTGIGKILKFLEHIVYVYDVRHNTLVEDINLLYPNDLVVFFKISDVFAALDQVSPQDLEVLRIVGRTLRLERDSEARVLLDTRQFEQEPPPMPPPMAGD</sequence>
<organism evidence="3 4">
    <name type="scientific">Desulfacinum infernum DSM 9756</name>
    <dbReference type="NCBI Taxonomy" id="1121391"/>
    <lineage>
        <taxon>Bacteria</taxon>
        <taxon>Pseudomonadati</taxon>
        <taxon>Thermodesulfobacteriota</taxon>
        <taxon>Syntrophobacteria</taxon>
        <taxon>Syntrophobacterales</taxon>
        <taxon>Syntrophobacteraceae</taxon>
        <taxon>Desulfacinum</taxon>
    </lineage>
</organism>
<keyword evidence="4" id="KW-1185">Reference proteome</keyword>
<protein>
    <submittedName>
        <fullName evidence="3">Uncharacterized protein</fullName>
    </submittedName>
</protein>
<feature type="transmembrane region" description="Helical" evidence="2">
    <location>
        <begin position="18"/>
        <end position="38"/>
    </location>
</feature>
<dbReference type="AlphaFoldDB" id="A0A1M4W964"/>
<proteinExistence type="predicted"/>
<dbReference type="Proteomes" id="UP000184076">
    <property type="component" value="Unassembled WGS sequence"/>
</dbReference>
<dbReference type="EMBL" id="FQVB01000007">
    <property type="protein sequence ID" value="SHE77749.1"/>
    <property type="molecule type" value="Genomic_DNA"/>
</dbReference>
<dbReference type="RefSeq" id="WP_073037212.1">
    <property type="nucleotide sequence ID" value="NZ_FQVB01000007.1"/>
</dbReference>
<keyword evidence="2" id="KW-0812">Transmembrane</keyword>
<evidence type="ECO:0000313" key="3">
    <source>
        <dbReference type="EMBL" id="SHE77749.1"/>
    </source>
</evidence>
<reference evidence="4" key="1">
    <citation type="submission" date="2016-11" db="EMBL/GenBank/DDBJ databases">
        <authorList>
            <person name="Varghese N."/>
            <person name="Submissions S."/>
        </authorList>
    </citation>
    <scope>NUCLEOTIDE SEQUENCE [LARGE SCALE GENOMIC DNA]</scope>
    <source>
        <strain evidence="4">DSM 9756</strain>
    </source>
</reference>
<evidence type="ECO:0000313" key="4">
    <source>
        <dbReference type="Proteomes" id="UP000184076"/>
    </source>
</evidence>